<feature type="domain" description="MIF4G" evidence="4">
    <location>
        <begin position="760"/>
        <end position="963"/>
    </location>
</feature>
<keyword evidence="2" id="KW-0963">Cytoplasm</keyword>
<feature type="region of interest" description="Disordered" evidence="3">
    <location>
        <begin position="311"/>
        <end position="336"/>
    </location>
</feature>
<feature type="region of interest" description="Disordered" evidence="3">
    <location>
        <begin position="988"/>
        <end position="1042"/>
    </location>
</feature>
<dbReference type="GO" id="GO:0005737">
    <property type="term" value="C:cytoplasm"/>
    <property type="evidence" value="ECO:0007669"/>
    <property type="project" value="UniProtKB-SubCell"/>
</dbReference>
<dbReference type="GO" id="GO:0035145">
    <property type="term" value="C:exon-exon junction complex"/>
    <property type="evidence" value="ECO:0007669"/>
    <property type="project" value="TreeGrafter"/>
</dbReference>
<dbReference type="Proteomes" id="UP000007264">
    <property type="component" value="Unassembled WGS sequence"/>
</dbReference>
<feature type="region of interest" description="Disordered" evidence="3">
    <location>
        <begin position="1076"/>
        <end position="1098"/>
    </location>
</feature>
<dbReference type="InterPro" id="IPR007193">
    <property type="entry name" value="Upf2/Nmd2_C"/>
</dbReference>
<dbReference type="Pfam" id="PF04050">
    <property type="entry name" value="Upf2"/>
    <property type="match status" value="1"/>
</dbReference>
<gene>
    <name evidence="5" type="ORF">COCSUDRAFT_64175</name>
</gene>
<dbReference type="GO" id="GO:0000184">
    <property type="term" value="P:nuclear-transcribed mRNA catabolic process, nonsense-mediated decay"/>
    <property type="evidence" value="ECO:0007669"/>
    <property type="project" value="InterPro"/>
</dbReference>
<dbReference type="eggNOG" id="KOG2051">
    <property type="taxonomic scope" value="Eukaryota"/>
</dbReference>
<dbReference type="PANTHER" id="PTHR12839:SF7">
    <property type="entry name" value="REGULATOR OF NONSENSE TRANSCRIPTS 2"/>
    <property type="match status" value="1"/>
</dbReference>
<feature type="compositionally biased region" description="Polar residues" evidence="3">
    <location>
        <begin position="1080"/>
        <end position="1096"/>
    </location>
</feature>
<dbReference type="Gene3D" id="1.25.40.180">
    <property type="match status" value="3"/>
</dbReference>
<feature type="compositionally biased region" description="Low complexity" evidence="3">
    <location>
        <begin position="513"/>
        <end position="526"/>
    </location>
</feature>
<dbReference type="SMART" id="SM00543">
    <property type="entry name" value="MIF4G"/>
    <property type="match status" value="2"/>
</dbReference>
<feature type="region of interest" description="Disordered" evidence="3">
    <location>
        <begin position="1163"/>
        <end position="1214"/>
    </location>
</feature>
<evidence type="ECO:0000256" key="2">
    <source>
        <dbReference type="ARBA" id="ARBA00022490"/>
    </source>
</evidence>
<dbReference type="GeneID" id="17045344"/>
<dbReference type="PANTHER" id="PTHR12839">
    <property type="entry name" value="NONSENSE-MEDIATED MRNA DECAY PROTEIN 2 UP-FRAMESHIFT SUPPRESSOR 2"/>
    <property type="match status" value="1"/>
</dbReference>
<dbReference type="KEGG" id="csl:COCSUDRAFT_64175"/>
<feature type="compositionally biased region" description="Gly residues" evidence="3">
    <location>
        <begin position="1186"/>
        <end position="1198"/>
    </location>
</feature>
<dbReference type="RefSeq" id="XP_005651873.1">
    <property type="nucleotide sequence ID" value="XM_005651816.1"/>
</dbReference>
<evidence type="ECO:0000259" key="4">
    <source>
        <dbReference type="SMART" id="SM00543"/>
    </source>
</evidence>
<dbReference type="OrthoDB" id="27832at2759"/>
<dbReference type="InterPro" id="IPR039762">
    <property type="entry name" value="Nmd2/UPF2"/>
</dbReference>
<comment type="caution">
    <text evidence="5">The sequence shown here is derived from an EMBL/GenBank/DDBJ whole genome shotgun (WGS) entry which is preliminary data.</text>
</comment>
<keyword evidence="6" id="KW-1185">Reference proteome</keyword>
<reference evidence="5 6" key="1">
    <citation type="journal article" date="2012" name="Genome Biol.">
        <title>The genome of the polar eukaryotic microalga coccomyxa subellipsoidea reveals traits of cold adaptation.</title>
        <authorList>
            <person name="Blanc G."/>
            <person name="Agarkova I."/>
            <person name="Grimwood J."/>
            <person name="Kuo A."/>
            <person name="Brueggeman A."/>
            <person name="Dunigan D."/>
            <person name="Gurnon J."/>
            <person name="Ladunga I."/>
            <person name="Lindquist E."/>
            <person name="Lucas S."/>
            <person name="Pangilinan J."/>
            <person name="Proschold T."/>
            <person name="Salamov A."/>
            <person name="Schmutz J."/>
            <person name="Weeks D."/>
            <person name="Yamada T."/>
            <person name="Claverie J.M."/>
            <person name="Grigoriev I."/>
            <person name="Van Etten J."/>
            <person name="Lomsadze A."/>
            <person name="Borodovsky M."/>
        </authorList>
    </citation>
    <scope>NUCLEOTIDE SEQUENCE [LARGE SCALE GENOMIC DNA]</scope>
    <source>
        <strain evidence="5 6">C-169</strain>
    </source>
</reference>
<feature type="domain" description="MIF4G" evidence="4">
    <location>
        <begin position="554"/>
        <end position="745"/>
    </location>
</feature>
<dbReference type="InterPro" id="IPR003890">
    <property type="entry name" value="MIF4G-like_typ-3"/>
</dbReference>
<organism evidence="5 6">
    <name type="scientific">Coccomyxa subellipsoidea (strain C-169)</name>
    <name type="common">Green microalga</name>
    <dbReference type="NCBI Taxonomy" id="574566"/>
    <lineage>
        <taxon>Eukaryota</taxon>
        <taxon>Viridiplantae</taxon>
        <taxon>Chlorophyta</taxon>
        <taxon>core chlorophytes</taxon>
        <taxon>Trebouxiophyceae</taxon>
        <taxon>Trebouxiophyceae incertae sedis</taxon>
        <taxon>Coccomyxaceae</taxon>
        <taxon>Coccomyxa</taxon>
        <taxon>Coccomyxa subellipsoidea</taxon>
    </lineage>
</organism>
<dbReference type="Pfam" id="PF02854">
    <property type="entry name" value="MIF4G"/>
    <property type="match status" value="2"/>
</dbReference>
<dbReference type="STRING" id="574566.I0Z9L0"/>
<sequence>MACAPASATNSNLLLPRDGVPVTDADQAKERHLSGSTFWDAWPFPAMFLFTMLAIYSLRWDKQERQGSSHHCPPEVAGGLTDVASTVAVRLTAVLADTAMLAVSDRAATSSFHEEVQRLQESRQMRDSNLNALPLTDADLRKLDASVKRNTALIKRLRSVSEESKAGLLEEISRTNQSKYVSEAVTAISEANVKTKDIAAAVEVISLLHQRYAEFSGELIAKLYDVFIPATRDAEDERSSLARRRSALRLLCELLLVGVHHNTLPLVAVARRLAAAEFERDPAGAQAALSLLAGFAKWHRVEFLGFPRRPPAELPPEALPQADGAEEPQEMREARSQQAVEQAAYEEQAASAFMPSKDSQELFMAAMTRAFDCGCEALLRDHAALARTEHDNERVLNNRGELPEEMAAAYEKQHKSFEALQRSLASLAESLERDMPALPETTTRFTGEGSVSVITRQEGEDFSTGPFEDEETRALYESLPDIRALVPALLLGTAEAQQTAEEDAAEQPMEVEASGADRAADAGAADTQKEAAQETTPAESKGAEAAARPGRAEVEAVVACLPTLCSREECDELAVNFCYVNSKGARKRMARALFDAPEGAPHLLGFYSRVAASLAQVFPDMAAALLRSLEEEFALLQARKDPTQRSLEARLRNARYLAELTKFRLAPFGTFFSLLKQLLDDFAGHNVDAAAALVETAGRFLYRLPETQTRIANMLDVMMKLKNSRNLDARQSMLLDNAYYAVRPPERVGARRKRRPPVHEYARHLIHDRLATEQVKPVFRKLRRLAWAENEAYVVRCMLAAAKGRFDDLPLVASLAAGLSRYHPSLAIALPDALLEEANTNQWWLQVRVGLEAGEEGTSYQKRVGHMRLLGELYNYRIIDSRTVFDTLYTLLAFGHDSPETAALLDPPTSYFRTCGGYFHKGSAARKLDRFLAYFQRYILAKPPLPLDIDFDVQDLFEHVRPKMKRHTSFEEAFEAVVTIEAEDAAAAAAGVQSDNSDSDDGGSRPGLGSDDEGGKEAEAAATDRDDMSESGVSTADEDEEVRVLNAGQLREEELDPDFERELAALVSEHQGPGAAFSAAQPQAGETGSSTATVSNRVDPGGTVAFKVMLRRGGKDDKTRSVQVPLSAAMAVQLRSKAASEETERAEIKRLVLRANQNLDLAGLASTPRGGAGRPPAVAAKTGGYYSRGGGAAGGAGRGRGRRYSAQHGRDTQT</sequence>
<dbReference type="GO" id="GO:0003723">
    <property type="term" value="F:RNA binding"/>
    <property type="evidence" value="ECO:0007669"/>
    <property type="project" value="InterPro"/>
</dbReference>
<feature type="compositionally biased region" description="Basic and acidic residues" evidence="3">
    <location>
        <begin position="1013"/>
        <end position="1028"/>
    </location>
</feature>
<evidence type="ECO:0000313" key="5">
    <source>
        <dbReference type="EMBL" id="EIE27329.1"/>
    </source>
</evidence>
<dbReference type="EMBL" id="AGSI01000001">
    <property type="protein sequence ID" value="EIE27329.1"/>
    <property type="molecule type" value="Genomic_DNA"/>
</dbReference>
<feature type="region of interest" description="Disordered" evidence="3">
    <location>
        <begin position="496"/>
        <end position="548"/>
    </location>
</feature>
<evidence type="ECO:0000256" key="3">
    <source>
        <dbReference type="SAM" id="MobiDB-lite"/>
    </source>
</evidence>
<feature type="compositionally biased region" description="Low complexity" evidence="3">
    <location>
        <begin position="1174"/>
        <end position="1185"/>
    </location>
</feature>
<proteinExistence type="predicted"/>
<dbReference type="AlphaFoldDB" id="I0Z9L0"/>
<comment type="subcellular location">
    <subcellularLocation>
        <location evidence="1">Cytoplasm</location>
    </subcellularLocation>
</comment>
<accession>I0Z9L0</accession>
<protein>
    <submittedName>
        <fullName evidence="5">ARM repeat-containing protein</fullName>
    </submittedName>
</protein>
<dbReference type="SUPFAM" id="SSF48371">
    <property type="entry name" value="ARM repeat"/>
    <property type="match status" value="2"/>
</dbReference>
<name>I0Z9L0_COCSC</name>
<dbReference type="InterPro" id="IPR016024">
    <property type="entry name" value="ARM-type_fold"/>
</dbReference>
<evidence type="ECO:0000256" key="1">
    <source>
        <dbReference type="ARBA" id="ARBA00004496"/>
    </source>
</evidence>
<evidence type="ECO:0000313" key="6">
    <source>
        <dbReference type="Proteomes" id="UP000007264"/>
    </source>
</evidence>